<reference evidence="1" key="1">
    <citation type="submission" date="2021-02" db="EMBL/GenBank/DDBJ databases">
        <authorList>
            <person name="Dougan E. K."/>
            <person name="Rhodes N."/>
            <person name="Thang M."/>
            <person name="Chan C."/>
        </authorList>
    </citation>
    <scope>NUCLEOTIDE SEQUENCE</scope>
</reference>
<organism evidence="1 2">
    <name type="scientific">Polarella glacialis</name>
    <name type="common">Dinoflagellate</name>
    <dbReference type="NCBI Taxonomy" id="89957"/>
    <lineage>
        <taxon>Eukaryota</taxon>
        <taxon>Sar</taxon>
        <taxon>Alveolata</taxon>
        <taxon>Dinophyceae</taxon>
        <taxon>Suessiales</taxon>
        <taxon>Suessiaceae</taxon>
        <taxon>Polarella</taxon>
    </lineage>
</organism>
<sequence>MASSSNDGSPLDITLVDISGQEITKGTWHGHCKAHELFQAAYKVKPGFLCKLLQGSEEVSPQSDLASLCQSLGHLTVVWIRGAGRKQPFAMSDAFAAVRSDGSVVTWGLADKGGDCSRVDQRLQEGVVQVIGNSKAFAAVKSDGSIITWGVYAYGGDSSGVKHQLQEGVVQV</sequence>
<evidence type="ECO:0000313" key="2">
    <source>
        <dbReference type="Proteomes" id="UP000654075"/>
    </source>
</evidence>
<dbReference type="InterPro" id="IPR009091">
    <property type="entry name" value="RCC1/BLIP-II"/>
</dbReference>
<comment type="caution">
    <text evidence="1">The sequence shown here is derived from an EMBL/GenBank/DDBJ whole genome shotgun (WGS) entry which is preliminary data.</text>
</comment>
<protein>
    <submittedName>
        <fullName evidence="1">Uncharacterized protein</fullName>
    </submittedName>
</protein>
<dbReference type="SUPFAM" id="SSF50985">
    <property type="entry name" value="RCC1/BLIP-II"/>
    <property type="match status" value="1"/>
</dbReference>
<dbReference type="EMBL" id="CAJNNV010026062">
    <property type="protein sequence ID" value="CAE8617107.1"/>
    <property type="molecule type" value="Genomic_DNA"/>
</dbReference>
<evidence type="ECO:0000313" key="1">
    <source>
        <dbReference type="EMBL" id="CAE8617107.1"/>
    </source>
</evidence>
<gene>
    <name evidence="1" type="ORF">PGLA1383_LOCUS34778</name>
</gene>
<dbReference type="Proteomes" id="UP000654075">
    <property type="component" value="Unassembled WGS sequence"/>
</dbReference>
<keyword evidence="2" id="KW-1185">Reference proteome</keyword>
<name>A0A813FY55_POLGL</name>
<feature type="non-terminal residue" evidence="1">
    <location>
        <position position="172"/>
    </location>
</feature>
<accession>A0A813FY55</accession>
<dbReference type="AlphaFoldDB" id="A0A813FY55"/>
<proteinExistence type="predicted"/>
<dbReference type="Gene3D" id="2.130.10.30">
    <property type="entry name" value="Regulator of chromosome condensation 1/beta-lactamase-inhibitor protein II"/>
    <property type="match status" value="1"/>
</dbReference>